<organism evidence="1">
    <name type="scientific">Oryza brachyantha</name>
    <name type="common">malo sina</name>
    <dbReference type="NCBI Taxonomy" id="4533"/>
    <lineage>
        <taxon>Eukaryota</taxon>
        <taxon>Viridiplantae</taxon>
        <taxon>Streptophyta</taxon>
        <taxon>Embryophyta</taxon>
        <taxon>Tracheophyta</taxon>
        <taxon>Spermatophyta</taxon>
        <taxon>Magnoliopsida</taxon>
        <taxon>Liliopsida</taxon>
        <taxon>Poales</taxon>
        <taxon>Poaceae</taxon>
        <taxon>BOP clade</taxon>
        <taxon>Oryzoideae</taxon>
        <taxon>Oryzeae</taxon>
        <taxon>Oryzinae</taxon>
        <taxon>Oryza</taxon>
    </lineage>
</organism>
<reference evidence="1" key="1">
    <citation type="journal article" date="2013" name="Nat. Commun.">
        <title>Whole-genome sequencing of Oryza brachyantha reveals mechanisms underlying Oryza genome evolution.</title>
        <authorList>
            <person name="Chen J."/>
            <person name="Huang Q."/>
            <person name="Gao D."/>
            <person name="Wang J."/>
            <person name="Lang Y."/>
            <person name="Liu T."/>
            <person name="Li B."/>
            <person name="Bai Z."/>
            <person name="Luis Goicoechea J."/>
            <person name="Liang C."/>
            <person name="Chen C."/>
            <person name="Zhang W."/>
            <person name="Sun S."/>
            <person name="Liao Y."/>
            <person name="Zhang X."/>
            <person name="Yang L."/>
            <person name="Song C."/>
            <person name="Wang M."/>
            <person name="Shi J."/>
            <person name="Liu G."/>
            <person name="Liu J."/>
            <person name="Zhou H."/>
            <person name="Zhou W."/>
            <person name="Yu Q."/>
            <person name="An N."/>
            <person name="Chen Y."/>
            <person name="Cai Q."/>
            <person name="Wang B."/>
            <person name="Liu B."/>
            <person name="Min J."/>
            <person name="Huang Y."/>
            <person name="Wu H."/>
            <person name="Li Z."/>
            <person name="Zhang Y."/>
            <person name="Yin Y."/>
            <person name="Song W."/>
            <person name="Jiang J."/>
            <person name="Jackson S.A."/>
            <person name="Wing R.A."/>
            <person name="Wang J."/>
            <person name="Chen M."/>
        </authorList>
    </citation>
    <scope>NUCLEOTIDE SEQUENCE [LARGE SCALE GENOMIC DNA]</scope>
    <source>
        <strain evidence="1">cv. IRGC 101232</strain>
    </source>
</reference>
<evidence type="ECO:0000313" key="2">
    <source>
        <dbReference type="Proteomes" id="UP000006038"/>
    </source>
</evidence>
<protein>
    <submittedName>
        <fullName evidence="1">Uncharacterized protein</fullName>
    </submittedName>
</protein>
<dbReference type="HOGENOM" id="CLU_1838209_0_0_1"/>
<dbReference type="Gramene" id="OB01G23980.1">
    <property type="protein sequence ID" value="OB01G23980.1"/>
    <property type="gene ID" value="OB01G23980"/>
</dbReference>
<evidence type="ECO:0000313" key="1">
    <source>
        <dbReference type="EnsemblPlants" id="OB01G23980.1"/>
    </source>
</evidence>
<accession>J3KZJ2</accession>
<dbReference type="EnsemblPlants" id="OB01G23980.1">
    <property type="protein sequence ID" value="OB01G23980.1"/>
    <property type="gene ID" value="OB01G23980"/>
</dbReference>
<reference evidence="1" key="2">
    <citation type="submission" date="2013-04" db="UniProtKB">
        <authorList>
            <consortium name="EnsemblPlants"/>
        </authorList>
    </citation>
    <scope>IDENTIFICATION</scope>
</reference>
<proteinExistence type="predicted"/>
<dbReference type="AlphaFoldDB" id="J3KZJ2"/>
<name>J3KZJ2_ORYBR</name>
<sequence length="140" mass="16291">MPRKGEKTHRSTCMLFMFGDPEPVQKVVKKYLRVARPRFSQLVVSTKTIQDVSTLSQEEATRRLKAVEDMKLSALSSFLVVAAKLYLTEEEWIEHQNKKDQEVKVDFMRIRYEELQLLAKIPRGSSQLYMLDITLARLVS</sequence>
<dbReference type="Proteomes" id="UP000006038">
    <property type="component" value="Chromosome 1"/>
</dbReference>
<keyword evidence="2" id="KW-1185">Reference proteome</keyword>